<sequence length="161" mass="17358">MVTLVHTLQQHTDELRCCCFSAGLLAACSADETLRVDDTSHLGAARLSAVQTWLRGSLLLLQRLRPEPLGLFLQDTLRSRSLHGFVPVTPEAEAPRCAKAASRCFSLRCSSVSEAGVVACCFSPCGQVFVTGCTNGDLKLWDVDISLLHAEKDAHDLGVTC</sequence>
<keyword evidence="3" id="KW-1185">Reference proteome</keyword>
<gene>
    <name evidence="2" type="ORF">PLEPLA_LOCUS47843</name>
</gene>
<dbReference type="InterPro" id="IPR001680">
    <property type="entry name" value="WD40_rpt"/>
</dbReference>
<keyword evidence="1" id="KW-0853">WD repeat</keyword>
<organism evidence="2 3">
    <name type="scientific">Pleuronectes platessa</name>
    <name type="common">European plaice</name>
    <dbReference type="NCBI Taxonomy" id="8262"/>
    <lineage>
        <taxon>Eukaryota</taxon>
        <taxon>Metazoa</taxon>
        <taxon>Chordata</taxon>
        <taxon>Craniata</taxon>
        <taxon>Vertebrata</taxon>
        <taxon>Euteleostomi</taxon>
        <taxon>Actinopterygii</taxon>
        <taxon>Neopterygii</taxon>
        <taxon>Teleostei</taxon>
        <taxon>Neoteleostei</taxon>
        <taxon>Acanthomorphata</taxon>
        <taxon>Carangaria</taxon>
        <taxon>Pleuronectiformes</taxon>
        <taxon>Pleuronectoidei</taxon>
        <taxon>Pleuronectidae</taxon>
        <taxon>Pleuronectes</taxon>
    </lineage>
</organism>
<dbReference type="EMBL" id="CADEAL010004456">
    <property type="protein sequence ID" value="CAB1460006.1"/>
    <property type="molecule type" value="Genomic_DNA"/>
</dbReference>
<comment type="caution">
    <text evidence="2">The sequence shown here is derived from an EMBL/GenBank/DDBJ whole genome shotgun (WGS) entry which is preliminary data.</text>
</comment>
<evidence type="ECO:0000256" key="1">
    <source>
        <dbReference type="PROSITE-ProRule" id="PRU00221"/>
    </source>
</evidence>
<dbReference type="Pfam" id="PF00400">
    <property type="entry name" value="WD40"/>
    <property type="match status" value="2"/>
</dbReference>
<dbReference type="AlphaFoldDB" id="A0A9N7ZDF7"/>
<proteinExistence type="predicted"/>
<name>A0A9N7ZDF7_PLEPL</name>
<dbReference type="Gene3D" id="2.130.10.10">
    <property type="entry name" value="YVTN repeat-like/Quinoprotein amine dehydrogenase"/>
    <property type="match status" value="2"/>
</dbReference>
<dbReference type="SUPFAM" id="SSF50978">
    <property type="entry name" value="WD40 repeat-like"/>
    <property type="match status" value="1"/>
</dbReference>
<dbReference type="PROSITE" id="PS50082">
    <property type="entry name" value="WD_REPEATS_2"/>
    <property type="match status" value="1"/>
</dbReference>
<reference evidence="2" key="1">
    <citation type="submission" date="2020-03" db="EMBL/GenBank/DDBJ databases">
        <authorList>
            <person name="Weist P."/>
        </authorList>
    </citation>
    <scope>NUCLEOTIDE SEQUENCE</scope>
</reference>
<dbReference type="InterPro" id="IPR015943">
    <property type="entry name" value="WD40/YVTN_repeat-like_dom_sf"/>
</dbReference>
<evidence type="ECO:0000313" key="2">
    <source>
        <dbReference type="EMBL" id="CAB1460006.1"/>
    </source>
</evidence>
<evidence type="ECO:0000313" key="3">
    <source>
        <dbReference type="Proteomes" id="UP001153269"/>
    </source>
</evidence>
<accession>A0A9N7ZDF7</accession>
<protein>
    <submittedName>
        <fullName evidence="2">Uncharacterized protein</fullName>
    </submittedName>
</protein>
<dbReference type="SMART" id="SM00320">
    <property type="entry name" value="WD40"/>
    <property type="match status" value="2"/>
</dbReference>
<dbReference type="Proteomes" id="UP001153269">
    <property type="component" value="Unassembled WGS sequence"/>
</dbReference>
<dbReference type="InterPro" id="IPR036322">
    <property type="entry name" value="WD40_repeat_dom_sf"/>
</dbReference>
<feature type="repeat" description="WD" evidence="1">
    <location>
        <begin position="110"/>
        <end position="144"/>
    </location>
</feature>